<evidence type="ECO:0000313" key="3">
    <source>
        <dbReference type="EMBL" id="SDM79600.1"/>
    </source>
</evidence>
<keyword evidence="4" id="KW-1185">Reference proteome</keyword>
<dbReference type="eggNOG" id="COG2138">
    <property type="taxonomic scope" value="Bacteria"/>
</dbReference>
<protein>
    <submittedName>
        <fullName evidence="3">Sirohydrochlorin ferrochelatase</fullName>
    </submittedName>
</protein>
<dbReference type="RefSeq" id="WP_030431571.1">
    <property type="nucleotide sequence ID" value="NZ_JOEF01000019.1"/>
</dbReference>
<dbReference type="Proteomes" id="UP000183376">
    <property type="component" value="Chromosome I"/>
</dbReference>
<dbReference type="GO" id="GO:0016829">
    <property type="term" value="F:lyase activity"/>
    <property type="evidence" value="ECO:0007669"/>
    <property type="project" value="UniProtKB-KW"/>
</dbReference>
<dbReference type="SUPFAM" id="SSF53800">
    <property type="entry name" value="Chelatase"/>
    <property type="match status" value="1"/>
</dbReference>
<organism evidence="3 4">
    <name type="scientific">Allokutzneria albata</name>
    <name type="common">Kibdelosporangium albatum</name>
    <dbReference type="NCBI Taxonomy" id="211114"/>
    <lineage>
        <taxon>Bacteria</taxon>
        <taxon>Bacillati</taxon>
        <taxon>Actinomycetota</taxon>
        <taxon>Actinomycetes</taxon>
        <taxon>Pseudonocardiales</taxon>
        <taxon>Pseudonocardiaceae</taxon>
        <taxon>Allokutzneria</taxon>
    </lineage>
</organism>
<evidence type="ECO:0000256" key="2">
    <source>
        <dbReference type="ARBA" id="ARBA00023239"/>
    </source>
</evidence>
<dbReference type="GO" id="GO:0046872">
    <property type="term" value="F:metal ion binding"/>
    <property type="evidence" value="ECO:0007669"/>
    <property type="project" value="UniProtKB-KW"/>
</dbReference>
<sequence>MTLVLVAHGTRDPAGTRMVERIAEAVRERLPKIPVSVAYADVCHPRLSAVLGDLPPGPCVVMPAFLSSGYHVRVDIPAEIAAAERPDVVVTRALGPEPGIVAAAHDRLLAAGWRPGDAVVFAAAGSSNQDALHEVRRAATLLALRLGTPVHQAYVTTARPAVPDVVADLRARGTRIAVASWLLAPGLFHRSITAAEPDLVAAPLGAHPRVVDVIMRRYRSARSYRATA</sequence>
<dbReference type="PANTHER" id="PTHR33542:SF5">
    <property type="entry name" value="FERROCHELATASE CHE1"/>
    <property type="match status" value="1"/>
</dbReference>
<accession>A0A1G9W534</accession>
<dbReference type="InterPro" id="IPR002762">
    <property type="entry name" value="CbiX-like"/>
</dbReference>
<name>A0A1G9W534_ALLAB</name>
<proteinExistence type="predicted"/>
<evidence type="ECO:0000256" key="1">
    <source>
        <dbReference type="ARBA" id="ARBA00022723"/>
    </source>
</evidence>
<gene>
    <name evidence="3" type="ORF">SAMN04489726_3400</name>
</gene>
<dbReference type="PANTHER" id="PTHR33542">
    <property type="entry name" value="SIROHYDROCHLORIN FERROCHELATASE, CHLOROPLASTIC"/>
    <property type="match status" value="1"/>
</dbReference>
<dbReference type="Gene3D" id="3.40.50.1400">
    <property type="match status" value="2"/>
</dbReference>
<dbReference type="OrthoDB" id="7345302at2"/>
<dbReference type="CDD" id="cd03416">
    <property type="entry name" value="CbiX_SirB_N"/>
    <property type="match status" value="1"/>
</dbReference>
<keyword evidence="1" id="KW-0479">Metal-binding</keyword>
<dbReference type="EMBL" id="LT629701">
    <property type="protein sequence ID" value="SDM79600.1"/>
    <property type="molecule type" value="Genomic_DNA"/>
</dbReference>
<dbReference type="STRING" id="211114.SAMN04489726_3400"/>
<reference evidence="3 4" key="1">
    <citation type="submission" date="2016-10" db="EMBL/GenBank/DDBJ databases">
        <authorList>
            <person name="de Groot N.N."/>
        </authorList>
    </citation>
    <scope>NUCLEOTIDE SEQUENCE [LARGE SCALE GENOMIC DNA]</scope>
    <source>
        <strain evidence="3 4">DSM 44149</strain>
    </source>
</reference>
<keyword evidence="2" id="KW-0456">Lyase</keyword>
<dbReference type="InterPro" id="IPR050963">
    <property type="entry name" value="Sirohydro_Cobaltochel/CbiX"/>
</dbReference>
<dbReference type="AlphaFoldDB" id="A0A1G9W534"/>
<dbReference type="Pfam" id="PF01903">
    <property type="entry name" value="CbiX"/>
    <property type="match status" value="2"/>
</dbReference>
<evidence type="ECO:0000313" key="4">
    <source>
        <dbReference type="Proteomes" id="UP000183376"/>
    </source>
</evidence>